<protein>
    <recommendedName>
        <fullName evidence="3">DUF2225 domain-containing protein</fullName>
    </recommendedName>
</protein>
<sequence>MTTISFTAKTCIVCRAEHEYTEIDSTMVFDSPDLDSRPPEMMRSTIFAWVQCCPACGYCAEDVSKAPKQAKVIVKSTQYQAQLADPAMPELANHFLCQAMIHEHAGDYAAAAWAIVHAARVCDDEEKSESAKTCRIRAANTVLRAIAAGQEFTEQRGAETVIPADLLRRAGAFAEARTIIARRRPGITDSTILRLLAFQDSLIARGDVARHTLDEAMGEDE</sequence>
<dbReference type="RefSeq" id="WP_012120150.1">
    <property type="nucleotide sequence ID" value="NC_009767.1"/>
</dbReference>
<dbReference type="AlphaFoldDB" id="A7NJQ2"/>
<keyword evidence="2" id="KW-1185">Reference proteome</keyword>
<accession>A7NJQ2</accession>
<evidence type="ECO:0008006" key="3">
    <source>
        <dbReference type="Google" id="ProtNLM"/>
    </source>
</evidence>
<dbReference type="EMBL" id="CP000804">
    <property type="protein sequence ID" value="ABU57722.1"/>
    <property type="molecule type" value="Genomic_DNA"/>
</dbReference>
<dbReference type="OrthoDB" id="9780343at2"/>
<evidence type="ECO:0000313" key="2">
    <source>
        <dbReference type="Proteomes" id="UP000000263"/>
    </source>
</evidence>
<evidence type="ECO:0000313" key="1">
    <source>
        <dbReference type="EMBL" id="ABU57722.1"/>
    </source>
</evidence>
<gene>
    <name evidence="1" type="ordered locus">Rcas_1630</name>
</gene>
<dbReference type="KEGG" id="rca:Rcas_1630"/>
<dbReference type="Proteomes" id="UP000000263">
    <property type="component" value="Chromosome"/>
</dbReference>
<dbReference type="HOGENOM" id="CLU_1227651_0_0_0"/>
<proteinExistence type="predicted"/>
<organism evidence="1 2">
    <name type="scientific">Roseiflexus castenholzii (strain DSM 13941 / HLO8)</name>
    <dbReference type="NCBI Taxonomy" id="383372"/>
    <lineage>
        <taxon>Bacteria</taxon>
        <taxon>Bacillati</taxon>
        <taxon>Chloroflexota</taxon>
        <taxon>Chloroflexia</taxon>
        <taxon>Chloroflexales</taxon>
        <taxon>Roseiflexineae</taxon>
        <taxon>Roseiflexaceae</taxon>
        <taxon>Roseiflexus</taxon>
    </lineage>
</organism>
<reference evidence="1 2" key="1">
    <citation type="submission" date="2007-08" db="EMBL/GenBank/DDBJ databases">
        <title>Complete sequence of Roseiflexus castenholzii DSM 13941.</title>
        <authorList>
            <consortium name="US DOE Joint Genome Institute"/>
            <person name="Copeland A."/>
            <person name="Lucas S."/>
            <person name="Lapidus A."/>
            <person name="Barry K."/>
            <person name="Glavina del Rio T."/>
            <person name="Dalin E."/>
            <person name="Tice H."/>
            <person name="Pitluck S."/>
            <person name="Thompson L.S."/>
            <person name="Brettin T."/>
            <person name="Bruce D."/>
            <person name="Detter J.C."/>
            <person name="Han C."/>
            <person name="Tapia R."/>
            <person name="Schmutz J."/>
            <person name="Larimer F."/>
            <person name="Land M."/>
            <person name="Hauser L."/>
            <person name="Kyrpides N."/>
            <person name="Mikhailova N."/>
            <person name="Bryant D.A."/>
            <person name="Hanada S."/>
            <person name="Tsukatani Y."/>
            <person name="Richardson P."/>
        </authorList>
    </citation>
    <scope>NUCLEOTIDE SEQUENCE [LARGE SCALE GENOMIC DNA]</scope>
    <source>
        <strain evidence="2">DSM 13941 / HLO8</strain>
    </source>
</reference>
<name>A7NJQ2_ROSCS</name>